<name>A0ABT5YW61_9ACTN</name>
<keyword evidence="2" id="KW-1185">Reference proteome</keyword>
<dbReference type="RefSeq" id="WP_275811013.1">
    <property type="nucleotide sequence ID" value="NZ_BAAANM010000019.1"/>
</dbReference>
<gene>
    <name evidence="1" type="ORF">P2L57_08885</name>
</gene>
<evidence type="ECO:0000313" key="1">
    <source>
        <dbReference type="EMBL" id="MDF2255836.1"/>
    </source>
</evidence>
<proteinExistence type="predicted"/>
<protein>
    <submittedName>
        <fullName evidence="1">Uncharacterized protein</fullName>
    </submittedName>
</protein>
<organism evidence="1 2">
    <name type="scientific">Streptantibioticus ferralitis</name>
    <dbReference type="NCBI Taxonomy" id="236510"/>
    <lineage>
        <taxon>Bacteria</taxon>
        <taxon>Bacillati</taxon>
        <taxon>Actinomycetota</taxon>
        <taxon>Actinomycetes</taxon>
        <taxon>Kitasatosporales</taxon>
        <taxon>Streptomycetaceae</taxon>
        <taxon>Streptantibioticus</taxon>
    </lineage>
</organism>
<evidence type="ECO:0000313" key="2">
    <source>
        <dbReference type="Proteomes" id="UP001220022"/>
    </source>
</evidence>
<dbReference type="EMBL" id="JARHTQ010000004">
    <property type="protein sequence ID" value="MDF2255836.1"/>
    <property type="molecule type" value="Genomic_DNA"/>
</dbReference>
<reference evidence="1 2" key="1">
    <citation type="submission" date="2023-03" db="EMBL/GenBank/DDBJ databases">
        <title>Draft genome sequence of type strain Streptomyces ferralitis JCM 14344.</title>
        <authorList>
            <person name="Klaysubun C."/>
            <person name="Duangmal K."/>
        </authorList>
    </citation>
    <scope>NUCLEOTIDE SEQUENCE [LARGE SCALE GENOMIC DNA]</scope>
    <source>
        <strain evidence="1 2">JCM 14344</strain>
    </source>
</reference>
<sequence>MAAAAIASMAAGLAALPIPGPGGGSPRYRRRFRRGDCLLAGRVRARGALERAPCAVCGRIGWAAVSEYQYYEFLAVDRPLTQKELQSVRALSTRARITSTHFSNEYHWGDFRGDPHRLMEQFYDGHLYLANWGTRQVMLRLPAAQLPLTAVEPYCCEDALEAWTNDRYTILDLRYSPDEGDDWDEGEESALSAIVGVRTELAVGDHRALYLAWLVGLALWELQDDDETAYQNEHEPPVPAGLAQLTGPQQALADFLHLDADLLAAAAEASPSLDQTPGNDPGLAHWIAKLPAREKDALLLRAAQGSAPHLGPELLGRYHTETATPLAVHSERRTAAQLLDAAAARRTVRARARTADAARGR</sequence>
<dbReference type="Proteomes" id="UP001220022">
    <property type="component" value="Unassembled WGS sequence"/>
</dbReference>
<comment type="caution">
    <text evidence="1">The sequence shown here is derived from an EMBL/GenBank/DDBJ whole genome shotgun (WGS) entry which is preliminary data.</text>
</comment>
<accession>A0ABT5YW61</accession>